<dbReference type="GO" id="GO:0034473">
    <property type="term" value="P:U1 snRNA 3'-end processing"/>
    <property type="evidence" value="ECO:0007669"/>
    <property type="project" value="TreeGrafter"/>
</dbReference>
<proteinExistence type="inferred from homology"/>
<dbReference type="GO" id="GO:0034475">
    <property type="term" value="P:U4 snRNA 3'-end processing"/>
    <property type="evidence" value="ECO:0007669"/>
    <property type="project" value="TreeGrafter"/>
</dbReference>
<dbReference type="InterPro" id="IPR027408">
    <property type="entry name" value="PNPase/RNase_PH_dom_sf"/>
</dbReference>
<dbReference type="GO" id="GO:0071038">
    <property type="term" value="P:TRAMP-dependent tRNA surveillance pathway"/>
    <property type="evidence" value="ECO:0007669"/>
    <property type="project" value="TreeGrafter"/>
</dbReference>
<dbReference type="GO" id="GO:0000177">
    <property type="term" value="C:cytoplasmic exosome (RNase complex)"/>
    <property type="evidence" value="ECO:0007669"/>
    <property type="project" value="UniProtKB-ARBA"/>
</dbReference>
<evidence type="ECO:0000256" key="2">
    <source>
        <dbReference type="ARBA" id="ARBA00004604"/>
    </source>
</evidence>
<accession>A0A8J2TA12</accession>
<dbReference type="InterPro" id="IPR036345">
    <property type="entry name" value="ExoRNase_PH_dom2_sf"/>
</dbReference>
<dbReference type="SUPFAM" id="SSF55666">
    <property type="entry name" value="Ribonuclease PH domain 2-like"/>
    <property type="match status" value="1"/>
</dbReference>
<dbReference type="SUPFAM" id="SSF54211">
    <property type="entry name" value="Ribosomal protein S5 domain 2-like"/>
    <property type="match status" value="1"/>
</dbReference>
<dbReference type="Proteomes" id="UP000019375">
    <property type="component" value="Unassembled WGS sequence"/>
</dbReference>
<evidence type="ECO:0000256" key="5">
    <source>
        <dbReference type="ARBA" id="ARBA00022835"/>
    </source>
</evidence>
<dbReference type="EMBL" id="HG316462">
    <property type="protein sequence ID" value="CDF91077.1"/>
    <property type="molecule type" value="Genomic_DNA"/>
</dbReference>
<evidence type="ECO:0000256" key="1">
    <source>
        <dbReference type="ARBA" id="ARBA00004496"/>
    </source>
</evidence>
<protein>
    <recommendedName>
        <fullName evidence="6">Ribosomal RNA-processing protein 42</fullName>
    </recommendedName>
</protein>
<keyword evidence="4" id="KW-0963">Cytoplasm</keyword>
<comment type="similarity">
    <text evidence="3">Belongs to the RNase PH family.</text>
</comment>
<dbReference type="GO" id="GO:0000467">
    <property type="term" value="P:exonucleolytic trimming to generate mature 3'-end of 5.8S rRNA from tricistronic rRNA transcript (SSU-rRNA, 5.8S rRNA, LSU-rRNA)"/>
    <property type="evidence" value="ECO:0007669"/>
    <property type="project" value="TreeGrafter"/>
</dbReference>
<dbReference type="OrthoDB" id="272245at2759"/>
<dbReference type="GO" id="GO:0016075">
    <property type="term" value="P:rRNA catabolic process"/>
    <property type="evidence" value="ECO:0007669"/>
    <property type="project" value="TreeGrafter"/>
</dbReference>
<sequence>MSLSIAEKSYLYDSLASPDCVRPDGRLPHEFRPIEIFTDFLPSSNGSSRVIASDGSECIVSVKAKVVDHHITQDLVQVEVDIAGQRDDSSDVETLTSLLNRVLENDGTIETNSLKLTRKYSFKLFIDVLVVSSCSYPVSLISFAIFSSLNSTYLPKLISCFDDLEVEELPTFHDCDLVKLEVSPPLVFILAIVGENLIMDAAANESEVADNGLIITWSGEKIVAPVRTVALNNSDLKGFNPTLLQQGIEMVKKYASDVVRALENI</sequence>
<evidence type="ECO:0000313" key="8">
    <source>
        <dbReference type="Proteomes" id="UP000019375"/>
    </source>
</evidence>
<evidence type="ECO:0000256" key="3">
    <source>
        <dbReference type="ARBA" id="ARBA00006678"/>
    </source>
</evidence>
<dbReference type="Gene3D" id="3.30.230.70">
    <property type="entry name" value="GHMP Kinase, N-terminal domain"/>
    <property type="match status" value="1"/>
</dbReference>
<evidence type="ECO:0000256" key="6">
    <source>
        <dbReference type="ARBA" id="ARBA00042523"/>
    </source>
</evidence>
<dbReference type="FunFam" id="3.30.230.70:FF:000030">
    <property type="entry name" value="Exosome complex component RRP42"/>
    <property type="match status" value="1"/>
</dbReference>
<dbReference type="GO" id="GO:0005730">
    <property type="term" value="C:nucleolus"/>
    <property type="evidence" value="ECO:0007669"/>
    <property type="project" value="UniProtKB-SubCell"/>
</dbReference>
<reference evidence="8" key="1">
    <citation type="journal article" date="2013" name="Genome Announc.">
        <title>Genome sequence of the food spoilage yeast Zygosaccharomyces bailii CLIB 213(T).</title>
        <authorList>
            <person name="Galeote V."/>
            <person name="Bigey F."/>
            <person name="Devillers H."/>
            <person name="Neuveglise C."/>
            <person name="Dequin S."/>
        </authorList>
    </citation>
    <scope>NUCLEOTIDE SEQUENCE [LARGE SCALE GENOMIC DNA]</scope>
    <source>
        <strain evidence="8">CLIB 213 / ATCC 58445 / CBS 680 / CCRC 21525 / NBRC 1098 / NCYC 1416 / NRRL Y-2227</strain>
    </source>
</reference>
<dbReference type="PANTHER" id="PTHR11097">
    <property type="entry name" value="EXOSOME COMPLEX EXONUCLEASE RIBOSOMAL RNA PROCESSING PROTEIN"/>
    <property type="match status" value="1"/>
</dbReference>
<dbReference type="GO" id="GO:0034476">
    <property type="term" value="P:U5 snRNA 3'-end processing"/>
    <property type="evidence" value="ECO:0007669"/>
    <property type="project" value="TreeGrafter"/>
</dbReference>
<gene>
    <name evidence="7" type="ORF">BN860_04280g</name>
</gene>
<dbReference type="GO" id="GO:0000176">
    <property type="term" value="C:nuclear exosome (RNase complex)"/>
    <property type="evidence" value="ECO:0007669"/>
    <property type="project" value="TreeGrafter"/>
</dbReference>
<dbReference type="InterPro" id="IPR050590">
    <property type="entry name" value="Exosome_comp_Rrp42_subfam"/>
</dbReference>
<organism evidence="7 8">
    <name type="scientific">Zygosaccharomyces bailii (strain CLIB 213 / ATCC 58445 / CBS 680 / BCRC 21525 / NBRC 1098 / NCYC 1416 / NRRL Y-2227)</name>
    <dbReference type="NCBI Taxonomy" id="1333698"/>
    <lineage>
        <taxon>Eukaryota</taxon>
        <taxon>Fungi</taxon>
        <taxon>Dikarya</taxon>
        <taxon>Ascomycota</taxon>
        <taxon>Saccharomycotina</taxon>
        <taxon>Saccharomycetes</taxon>
        <taxon>Saccharomycetales</taxon>
        <taxon>Saccharomycetaceae</taxon>
        <taxon>Zygosaccharomyces</taxon>
    </lineage>
</organism>
<dbReference type="InterPro" id="IPR020568">
    <property type="entry name" value="Ribosomal_Su5_D2-typ_SF"/>
</dbReference>
<dbReference type="GO" id="GO:0071035">
    <property type="term" value="P:nuclear polyadenylation-dependent rRNA catabolic process"/>
    <property type="evidence" value="ECO:0007669"/>
    <property type="project" value="TreeGrafter"/>
</dbReference>
<evidence type="ECO:0000313" key="7">
    <source>
        <dbReference type="EMBL" id="CDF91077.1"/>
    </source>
</evidence>
<evidence type="ECO:0000256" key="4">
    <source>
        <dbReference type="ARBA" id="ARBA00022490"/>
    </source>
</evidence>
<name>A0A8J2TA12_ZYGB2</name>
<comment type="subcellular location">
    <subcellularLocation>
        <location evidence="1">Cytoplasm</location>
    </subcellularLocation>
    <subcellularLocation>
        <location evidence="2">Nucleus</location>
        <location evidence="2">Nucleolus</location>
    </subcellularLocation>
</comment>
<dbReference type="AlphaFoldDB" id="A0A8J2TA12"/>
<keyword evidence="5" id="KW-0271">Exosome</keyword>
<dbReference type="GO" id="GO:0035925">
    <property type="term" value="F:mRNA 3'-UTR AU-rich region binding"/>
    <property type="evidence" value="ECO:0007669"/>
    <property type="project" value="TreeGrafter"/>
</dbReference>
<dbReference type="PANTHER" id="PTHR11097:SF8">
    <property type="entry name" value="EXOSOME COMPLEX COMPONENT RRP42"/>
    <property type="match status" value="1"/>
</dbReference>
<keyword evidence="8" id="KW-1185">Reference proteome</keyword>
<dbReference type="GO" id="GO:0071028">
    <property type="term" value="P:nuclear mRNA surveillance"/>
    <property type="evidence" value="ECO:0007669"/>
    <property type="project" value="TreeGrafter"/>
</dbReference>